<dbReference type="CDD" id="cd02120">
    <property type="entry name" value="PA_subtilisin_like"/>
    <property type="match status" value="1"/>
</dbReference>
<feature type="domain" description="Peptidase S8/S53" evidence="4">
    <location>
        <begin position="52"/>
        <end position="418"/>
    </location>
</feature>
<dbReference type="PANTHER" id="PTHR10795">
    <property type="entry name" value="PROPROTEIN CONVERTASE SUBTILISIN/KEXIN"/>
    <property type="match status" value="1"/>
</dbReference>
<dbReference type="OrthoDB" id="1908276at2759"/>
<dbReference type="Gene3D" id="3.40.50.200">
    <property type="entry name" value="Peptidase S8/S53 domain"/>
    <property type="match status" value="1"/>
</dbReference>
<reference evidence="6 7" key="1">
    <citation type="submission" date="2020-10" db="EMBL/GenBank/DDBJ databases">
        <title>The Coptis chinensis genome and diversification of protoberbering-type alkaloids.</title>
        <authorList>
            <person name="Wang B."/>
            <person name="Shu S."/>
            <person name="Song C."/>
            <person name="Liu Y."/>
        </authorList>
    </citation>
    <scope>NUCLEOTIDE SEQUENCE [LARGE SCALE GENOMIC DNA]</scope>
    <source>
        <strain evidence="6">HL-2020</strain>
        <tissue evidence="6">Leaf</tissue>
    </source>
</reference>
<comment type="caution">
    <text evidence="3">Lacks conserved residue(s) required for the propagation of feature annotation.</text>
</comment>
<dbReference type="Proteomes" id="UP000631114">
    <property type="component" value="Unassembled WGS sequence"/>
</dbReference>
<keyword evidence="7" id="KW-1185">Reference proteome</keyword>
<dbReference type="GO" id="GO:0004252">
    <property type="term" value="F:serine-type endopeptidase activity"/>
    <property type="evidence" value="ECO:0007669"/>
    <property type="project" value="InterPro"/>
</dbReference>
<dbReference type="InterPro" id="IPR036852">
    <property type="entry name" value="Peptidase_S8/S53_dom_sf"/>
</dbReference>
<dbReference type="GO" id="GO:0006508">
    <property type="term" value="P:proteolysis"/>
    <property type="evidence" value="ECO:0007669"/>
    <property type="project" value="InterPro"/>
</dbReference>
<keyword evidence="2" id="KW-0732">Signal</keyword>
<evidence type="ECO:0000256" key="2">
    <source>
        <dbReference type="ARBA" id="ARBA00022729"/>
    </source>
</evidence>
<gene>
    <name evidence="6" type="ORF">IFM89_030534</name>
</gene>
<dbReference type="EMBL" id="JADFTS010000006">
    <property type="protein sequence ID" value="KAF9602646.1"/>
    <property type="molecule type" value="Genomic_DNA"/>
</dbReference>
<dbReference type="InterPro" id="IPR000209">
    <property type="entry name" value="Peptidase_S8/S53_dom"/>
</dbReference>
<evidence type="ECO:0000256" key="1">
    <source>
        <dbReference type="ARBA" id="ARBA00011073"/>
    </source>
</evidence>
<evidence type="ECO:0000313" key="6">
    <source>
        <dbReference type="EMBL" id="KAF9602646.1"/>
    </source>
</evidence>
<dbReference type="InterPro" id="IPR041469">
    <property type="entry name" value="Subtilisin-like_FN3"/>
</dbReference>
<dbReference type="Gene3D" id="3.50.30.30">
    <property type="match status" value="1"/>
</dbReference>
<dbReference type="SUPFAM" id="SSF52743">
    <property type="entry name" value="Subtilisin-like"/>
    <property type="match status" value="1"/>
</dbReference>
<dbReference type="Pfam" id="PF17766">
    <property type="entry name" value="fn3_6"/>
    <property type="match status" value="1"/>
</dbReference>
<protein>
    <submittedName>
        <fullName evidence="6">Uncharacterized protein</fullName>
    </submittedName>
</protein>
<evidence type="ECO:0000259" key="4">
    <source>
        <dbReference type="Pfam" id="PF00082"/>
    </source>
</evidence>
<proteinExistence type="inferred from homology"/>
<sequence>MLFWFLGVVPQSQSFKDDGMGPIPSKWKGRCNDEDDYFVSNSSCNRKLISMRKFDKVRQKKNGYNATSSTAVDLFGHGTHTLSTAGGRFVLGANENGFANGTAKGGLPNARVVSYKVGAFSTYGDDIIDCDVLTAFEEAIHDGVDVISISLGTPATSSYSNNSIAIGSLHAVKKGIVVITAGSNEGPAAATVQNIAPWLLTVGASTIDRQWTSFLELGNKQRIKGVSFSLTKLENKLYPLVSYMDALGENVTTENPFHCNGSISPEKVGGKIFVFVRPSEEKSTTCYNMARKAGAVGVVQVTDNRNNVFEAYDFGMAVSLISITDGQIVFSYINSTKSPVGYITPVMTEVGTKTAPIVGSYSSRGPNSITAEILKPDVIAPGTSILAASTNDTSGTTPPGPTYKFSSGTSMAAPHVAVSLEDLNRPYRGRIMKTSTIDNTNQPIKDHNGKPATPFDMGAGHIMPQNAADPGLVYDLTFEDYLRFLCTQQNINAAHLSKLSKQPFQCPNHYNLLNFNYPQSQIPNLSWVPIRKVNLVKNIGTPGNYSAYIEEPHGIYVTITPDSLLFKEIGEEKNFTLTFTAKKDAEPNHYVFGKLVWSDHTHNVTSPIVVKAA</sequence>
<evidence type="ECO:0000313" key="7">
    <source>
        <dbReference type="Proteomes" id="UP000631114"/>
    </source>
</evidence>
<feature type="domain" description="Subtilisin-like protease fibronectin type-III" evidence="5">
    <location>
        <begin position="514"/>
        <end position="610"/>
    </location>
</feature>
<dbReference type="AlphaFoldDB" id="A0A835HPL4"/>
<evidence type="ECO:0000256" key="3">
    <source>
        <dbReference type="PROSITE-ProRule" id="PRU01240"/>
    </source>
</evidence>
<organism evidence="6 7">
    <name type="scientific">Coptis chinensis</name>
    <dbReference type="NCBI Taxonomy" id="261450"/>
    <lineage>
        <taxon>Eukaryota</taxon>
        <taxon>Viridiplantae</taxon>
        <taxon>Streptophyta</taxon>
        <taxon>Embryophyta</taxon>
        <taxon>Tracheophyta</taxon>
        <taxon>Spermatophyta</taxon>
        <taxon>Magnoliopsida</taxon>
        <taxon>Ranunculales</taxon>
        <taxon>Ranunculaceae</taxon>
        <taxon>Coptidoideae</taxon>
        <taxon>Coptis</taxon>
    </lineage>
</organism>
<dbReference type="InterPro" id="IPR045051">
    <property type="entry name" value="SBT"/>
</dbReference>
<comment type="similarity">
    <text evidence="1 3">Belongs to the peptidase S8 family.</text>
</comment>
<evidence type="ECO:0000259" key="5">
    <source>
        <dbReference type="Pfam" id="PF17766"/>
    </source>
</evidence>
<dbReference type="Pfam" id="PF00082">
    <property type="entry name" value="Peptidase_S8"/>
    <property type="match status" value="1"/>
</dbReference>
<name>A0A835HPL4_9MAGN</name>
<accession>A0A835HPL4</accession>
<comment type="caution">
    <text evidence="6">The sequence shown here is derived from an EMBL/GenBank/DDBJ whole genome shotgun (WGS) entry which is preliminary data.</text>
</comment>
<dbReference type="PROSITE" id="PS51892">
    <property type="entry name" value="SUBTILASE"/>
    <property type="match status" value="1"/>
</dbReference>
<dbReference type="Gene3D" id="2.60.40.2310">
    <property type="match status" value="1"/>
</dbReference>